<dbReference type="Proteomes" id="UP000294847">
    <property type="component" value="Chromosome 1"/>
</dbReference>
<gene>
    <name evidence="3" type="ORF">PoMZ_10490</name>
</gene>
<dbReference type="Gene3D" id="3.90.730.10">
    <property type="entry name" value="Ribonuclease T2-like"/>
    <property type="match status" value="1"/>
</dbReference>
<organism evidence="3 4">
    <name type="scientific">Pyricularia oryzae</name>
    <name type="common">Rice blast fungus</name>
    <name type="synonym">Magnaporthe oryzae</name>
    <dbReference type="NCBI Taxonomy" id="318829"/>
    <lineage>
        <taxon>Eukaryota</taxon>
        <taxon>Fungi</taxon>
        <taxon>Dikarya</taxon>
        <taxon>Ascomycota</taxon>
        <taxon>Pezizomycotina</taxon>
        <taxon>Sordariomycetes</taxon>
        <taxon>Sordariomycetidae</taxon>
        <taxon>Magnaporthales</taxon>
        <taxon>Pyriculariaceae</taxon>
        <taxon>Pyricularia</taxon>
    </lineage>
</organism>
<evidence type="ECO:0000313" key="3">
    <source>
        <dbReference type="EMBL" id="QBZ54781.1"/>
    </source>
</evidence>
<dbReference type="Pfam" id="PF00445">
    <property type="entry name" value="Ribonuclease_T2"/>
    <property type="match status" value="1"/>
</dbReference>
<dbReference type="InterPro" id="IPR018188">
    <property type="entry name" value="RNase_T2_His_AS_1"/>
</dbReference>
<name>A0A4P7N026_PYROR</name>
<dbReference type="PROSITE" id="PS00530">
    <property type="entry name" value="RNASE_T2_1"/>
    <property type="match status" value="1"/>
</dbReference>
<comment type="similarity">
    <text evidence="1 2">Belongs to the RNase T2 family.</text>
</comment>
<dbReference type="PANTHER" id="PTHR11240">
    <property type="entry name" value="RIBONUCLEASE T2"/>
    <property type="match status" value="1"/>
</dbReference>
<evidence type="ECO:0000256" key="1">
    <source>
        <dbReference type="ARBA" id="ARBA00007469"/>
    </source>
</evidence>
<dbReference type="GO" id="GO:0003723">
    <property type="term" value="F:RNA binding"/>
    <property type="evidence" value="ECO:0007669"/>
    <property type="project" value="InterPro"/>
</dbReference>
<protein>
    <submittedName>
        <fullName evidence="3">Uncharacterized protein</fullName>
    </submittedName>
</protein>
<dbReference type="GO" id="GO:0006401">
    <property type="term" value="P:RNA catabolic process"/>
    <property type="evidence" value="ECO:0007669"/>
    <property type="project" value="TreeGrafter"/>
</dbReference>
<proteinExistence type="inferred from homology"/>
<dbReference type="InterPro" id="IPR036430">
    <property type="entry name" value="RNase_T2-like_sf"/>
</dbReference>
<dbReference type="PANTHER" id="PTHR11240:SF17">
    <property type="entry name" value="RIBONUCLEASE T2"/>
    <property type="match status" value="1"/>
</dbReference>
<dbReference type="SUPFAM" id="SSF55895">
    <property type="entry name" value="Ribonuclease Rh-like"/>
    <property type="match status" value="1"/>
</dbReference>
<dbReference type="GO" id="GO:0005576">
    <property type="term" value="C:extracellular region"/>
    <property type="evidence" value="ECO:0007669"/>
    <property type="project" value="TreeGrafter"/>
</dbReference>
<sequence>MKSFSMVLALAARLTSAVLYPETSVNNHTCAIQDSKSVLSCSAKAVPSVSDSCCVETFGGLLLFTQFWNTHTGLEDQGQLLPESTWTLHGLWPDFCNGSYTQYCDLTRQYDRFPSPNVTNWPAPNTQVPAYSGPSIADFVKEFGRDDLLEYMNTYWVAQGQPSYEFWEHEFAKQLVSPPLTAIPCYGPKYQKNQEVVDFFDTAIMYYRQTPTWQWLNSAGIVPSNTTAYSLQAIQTALSSSYGALPYLGCSGPRYNETAAGAGSLDNGRTALSEAWYYAHVYGRPQDGNTVPLNASGSVTSCATTPGAVWYYEPSPKAVRKAAA</sequence>
<dbReference type="AlphaFoldDB" id="A0A4P7N026"/>
<dbReference type="InterPro" id="IPR001568">
    <property type="entry name" value="RNase_T2-like"/>
</dbReference>
<dbReference type="GO" id="GO:0033897">
    <property type="term" value="F:ribonuclease T2 activity"/>
    <property type="evidence" value="ECO:0007669"/>
    <property type="project" value="InterPro"/>
</dbReference>
<evidence type="ECO:0000313" key="4">
    <source>
        <dbReference type="Proteomes" id="UP000294847"/>
    </source>
</evidence>
<accession>A0A4P7N026</accession>
<reference evidence="3 4" key="1">
    <citation type="journal article" date="2019" name="Mol. Biol. Evol.">
        <title>Blast fungal genomes show frequent chromosomal changes, gene gains and losses, and effector gene turnover.</title>
        <authorList>
            <person name="Gomez Luciano L.B."/>
            <person name="Jason Tsai I."/>
            <person name="Chuma I."/>
            <person name="Tosa Y."/>
            <person name="Chen Y.H."/>
            <person name="Li J.Y."/>
            <person name="Li M.Y."/>
            <person name="Jade Lu M.Y."/>
            <person name="Nakayashiki H."/>
            <person name="Li W.H."/>
        </authorList>
    </citation>
    <scope>NUCLEOTIDE SEQUENCE [LARGE SCALE GENOMIC DNA]</scope>
    <source>
        <strain evidence="3">MZ5-1-6</strain>
    </source>
</reference>
<evidence type="ECO:0000256" key="2">
    <source>
        <dbReference type="RuleBase" id="RU004328"/>
    </source>
</evidence>
<dbReference type="EMBL" id="CP034204">
    <property type="protein sequence ID" value="QBZ54781.1"/>
    <property type="molecule type" value="Genomic_DNA"/>
</dbReference>